<dbReference type="GO" id="GO:0032259">
    <property type="term" value="P:methylation"/>
    <property type="evidence" value="ECO:0007669"/>
    <property type="project" value="UniProtKB-KW"/>
</dbReference>
<keyword evidence="1" id="KW-0489">Methyltransferase</keyword>
<keyword evidence="1" id="KW-0808">Transferase</keyword>
<organism evidence="1 2">
    <name type="scientific">Nostoc flagelliforme CCNUN1</name>
    <dbReference type="NCBI Taxonomy" id="2038116"/>
    <lineage>
        <taxon>Bacteria</taxon>
        <taxon>Bacillati</taxon>
        <taxon>Cyanobacteriota</taxon>
        <taxon>Cyanophyceae</taxon>
        <taxon>Nostocales</taxon>
        <taxon>Nostocaceae</taxon>
        <taxon>Nostoc</taxon>
    </lineage>
</organism>
<sequence>MSEKTVKVIEVNLLPKGDYVSSGFSTIQPDSYFPNISLGNKYDSFWLYLRRDITHNWYVDKRKQNVGFVSRDEAHILYNTALKFKGKKALEIGCWMGWSACHLALGGVELDVIDPMLSEQLFNESVTDSLKSAGVKDFVNLIPGCSPEKVEEIANKFQRKWSLIFIDGNHEAPAPLNDTIICEQLAEADALILFHDLASPDVGQGLDYLKEKGWNTMVYQTMQIMGVAWRGNVEPVIHQPDPKINWPLPPHLQGYFVSGSVQTAAEDKFAEILKAVRPYTLLSERKLFSLYSQAKQLYCYLFWLPKMLRQAIARNKPIKHD</sequence>
<evidence type="ECO:0000313" key="1">
    <source>
        <dbReference type="EMBL" id="AUB41216.1"/>
    </source>
</evidence>
<keyword evidence="2" id="KW-1185">Reference proteome</keyword>
<accession>A0A2K8T0I7</accession>
<dbReference type="OrthoDB" id="460413at2"/>
<dbReference type="GO" id="GO:0008168">
    <property type="term" value="F:methyltransferase activity"/>
    <property type="evidence" value="ECO:0007669"/>
    <property type="project" value="UniProtKB-KW"/>
</dbReference>
<proteinExistence type="predicted"/>
<dbReference type="AlphaFoldDB" id="A0A2K8T0I7"/>
<name>A0A2K8T0I7_9NOSO</name>
<dbReference type="InterPro" id="IPR029063">
    <property type="entry name" value="SAM-dependent_MTases_sf"/>
</dbReference>
<dbReference type="Proteomes" id="UP000232003">
    <property type="component" value="Chromosome"/>
</dbReference>
<reference evidence="1 2" key="1">
    <citation type="submission" date="2017-11" db="EMBL/GenBank/DDBJ databases">
        <title>Complete genome of a free-living desiccation-tolerant cyanobacterium and its photosynthetic adaptation to extreme terrestrial habitat.</title>
        <authorList>
            <person name="Shang J."/>
        </authorList>
    </citation>
    <scope>NUCLEOTIDE SEQUENCE [LARGE SCALE GENOMIC DNA]</scope>
    <source>
        <strain evidence="1 2">CCNUN1</strain>
    </source>
</reference>
<dbReference type="Pfam" id="PF13578">
    <property type="entry name" value="Methyltransf_24"/>
    <property type="match status" value="1"/>
</dbReference>
<gene>
    <name evidence="1" type="ORF">COO91_07261</name>
</gene>
<dbReference type="EMBL" id="CP024785">
    <property type="protein sequence ID" value="AUB41216.1"/>
    <property type="molecule type" value="Genomic_DNA"/>
</dbReference>
<dbReference type="KEGG" id="nfl:COO91_07261"/>
<evidence type="ECO:0000313" key="2">
    <source>
        <dbReference type="Proteomes" id="UP000232003"/>
    </source>
</evidence>
<protein>
    <submittedName>
        <fullName evidence="1">Putative O-methyltransferase YrrM</fullName>
    </submittedName>
</protein>
<dbReference type="SUPFAM" id="SSF53335">
    <property type="entry name" value="S-adenosyl-L-methionine-dependent methyltransferases"/>
    <property type="match status" value="1"/>
</dbReference>
<dbReference type="Gene3D" id="3.40.50.150">
    <property type="entry name" value="Vaccinia Virus protein VP39"/>
    <property type="match status" value="1"/>
</dbReference>
<dbReference type="RefSeq" id="WP_100901690.1">
    <property type="nucleotide sequence ID" value="NZ_CAWNNC010000001.1"/>
</dbReference>